<feature type="transmembrane region" description="Helical" evidence="1">
    <location>
        <begin position="37"/>
        <end position="57"/>
    </location>
</feature>
<feature type="transmembrane region" description="Helical" evidence="1">
    <location>
        <begin position="178"/>
        <end position="199"/>
    </location>
</feature>
<evidence type="ECO:0000313" key="3">
    <source>
        <dbReference type="Proteomes" id="UP000606115"/>
    </source>
</evidence>
<feature type="transmembrane region" description="Helical" evidence="1">
    <location>
        <begin position="77"/>
        <end position="95"/>
    </location>
</feature>
<keyword evidence="1" id="KW-1133">Transmembrane helix</keyword>
<organism evidence="2 3">
    <name type="scientific">Glutamicibacter ardleyensis</name>
    <dbReference type="NCBI Taxonomy" id="225894"/>
    <lineage>
        <taxon>Bacteria</taxon>
        <taxon>Bacillati</taxon>
        <taxon>Actinomycetota</taxon>
        <taxon>Actinomycetes</taxon>
        <taxon>Micrococcales</taxon>
        <taxon>Micrococcaceae</taxon>
        <taxon>Glutamicibacter</taxon>
    </lineage>
</organism>
<feature type="transmembrane region" description="Helical" evidence="1">
    <location>
        <begin position="116"/>
        <end position="138"/>
    </location>
</feature>
<feature type="transmembrane region" description="Helical" evidence="1">
    <location>
        <begin position="260"/>
        <end position="280"/>
    </location>
</feature>
<dbReference type="EMBL" id="BMKX01000001">
    <property type="protein sequence ID" value="GGJ52443.1"/>
    <property type="molecule type" value="Genomic_DNA"/>
</dbReference>
<dbReference type="RefSeq" id="WP_188683951.1">
    <property type="nucleotide sequence ID" value="NZ_BMKX01000001.1"/>
</dbReference>
<feature type="transmembrane region" description="Helical" evidence="1">
    <location>
        <begin position="455"/>
        <end position="475"/>
    </location>
</feature>
<feature type="transmembrane region" description="Helical" evidence="1">
    <location>
        <begin position="405"/>
        <end position="434"/>
    </location>
</feature>
<name>A0ABQ2DBA6_9MICC</name>
<comment type="caution">
    <text evidence="2">The sequence shown here is derived from an EMBL/GenBank/DDBJ whole genome shotgun (WGS) entry which is preliminary data.</text>
</comment>
<gene>
    <name evidence="2" type="ORF">GCM10007173_08840</name>
</gene>
<feature type="transmembrane region" description="Helical" evidence="1">
    <location>
        <begin position="222"/>
        <end position="240"/>
    </location>
</feature>
<feature type="transmembrane region" description="Helical" evidence="1">
    <location>
        <begin position="6"/>
        <end position="25"/>
    </location>
</feature>
<proteinExistence type="predicted"/>
<protein>
    <submittedName>
        <fullName evidence="2">Uncharacterized protein</fullName>
    </submittedName>
</protein>
<feature type="transmembrane region" description="Helical" evidence="1">
    <location>
        <begin position="301"/>
        <end position="321"/>
    </location>
</feature>
<accession>A0ABQ2DBA6</accession>
<evidence type="ECO:0000256" key="1">
    <source>
        <dbReference type="SAM" id="Phobius"/>
    </source>
</evidence>
<sequence>MDQLSSATFGIAIGAALIYLWLRLVAQQDNRPALTRARSHSFWCALIAFFVCTSGSAGDLKNTVTGTDIGVAEVIDAINPGLWLLLIYLLGLYSWPKSVTAVRAASLEPRSVFTPLPRALSLIAVLVFFGSATALFFIRDVAGYPAQFAVETFDSTGGGGTLQSAQEGLAEAATLIPLYSLSLASLGLALLIATALILFRKPLGSLTPHDNQVIRAVWLNRLLRTAILGFATVGVAALQYKSSWLLNLYPEADDYRIWQNVGNFAMLLIFILVAAWAPPANFVKNADTVPSSAFSRMRENLFSLGFITTALSLVGMALMPWSRQAEISFDTRPGEDAPQVMLLLAGFVALYLALNAGYLGYVHHSSKSVHHQARNIRNLPRYVYILAGILIIVSGYLLINPPLKYFWGLVKVGPTFALLMVLAVLVLTAGYIWWARRVSLPWQVSAEQEIWYRRVLEFRALRTVTAAIIMMPGWGYAPAPYLWAAAVIVFCCPAVIFLARPAAKVRQLV</sequence>
<keyword evidence="1" id="KW-0472">Membrane</keyword>
<feature type="transmembrane region" description="Helical" evidence="1">
    <location>
        <begin position="481"/>
        <end position="499"/>
    </location>
</feature>
<evidence type="ECO:0000313" key="2">
    <source>
        <dbReference type="EMBL" id="GGJ52443.1"/>
    </source>
</evidence>
<feature type="transmembrane region" description="Helical" evidence="1">
    <location>
        <begin position="341"/>
        <end position="361"/>
    </location>
</feature>
<dbReference type="GeneID" id="303303275"/>
<keyword evidence="3" id="KW-1185">Reference proteome</keyword>
<feature type="transmembrane region" description="Helical" evidence="1">
    <location>
        <begin position="382"/>
        <end position="399"/>
    </location>
</feature>
<reference evidence="3" key="1">
    <citation type="journal article" date="2019" name="Int. J. Syst. Evol. Microbiol.">
        <title>The Global Catalogue of Microorganisms (GCM) 10K type strain sequencing project: providing services to taxonomists for standard genome sequencing and annotation.</title>
        <authorList>
            <consortium name="The Broad Institute Genomics Platform"/>
            <consortium name="The Broad Institute Genome Sequencing Center for Infectious Disease"/>
            <person name="Wu L."/>
            <person name="Ma J."/>
        </authorList>
    </citation>
    <scope>NUCLEOTIDE SEQUENCE [LARGE SCALE GENOMIC DNA]</scope>
    <source>
        <strain evidence="3">CGMCC 1.3685</strain>
    </source>
</reference>
<keyword evidence="1" id="KW-0812">Transmembrane</keyword>
<dbReference type="Proteomes" id="UP000606115">
    <property type="component" value="Unassembled WGS sequence"/>
</dbReference>